<keyword evidence="5" id="KW-1185">Reference proteome</keyword>
<name>A0ABN2ZVP0_9ACTN</name>
<comment type="caution">
    <text evidence="4">The sequence shown here is derived from an EMBL/GenBank/DDBJ whole genome shotgun (WGS) entry which is preliminary data.</text>
</comment>
<evidence type="ECO:0000256" key="2">
    <source>
        <dbReference type="SAM" id="Phobius"/>
    </source>
</evidence>
<organism evidence="4 5">
    <name type="scientific">Kitasatospora kazusensis</name>
    <dbReference type="NCBI Taxonomy" id="407974"/>
    <lineage>
        <taxon>Bacteria</taxon>
        <taxon>Bacillati</taxon>
        <taxon>Actinomycetota</taxon>
        <taxon>Actinomycetes</taxon>
        <taxon>Kitasatosporales</taxon>
        <taxon>Streptomycetaceae</taxon>
        <taxon>Kitasatospora</taxon>
    </lineage>
</organism>
<sequence>MENRTFPSPSPGTATLAQEPVRAAPHTPPRTLRARRRRPAVLAMAVALIAAGGLGGAVLYNSTGQRIAVLALARDVPMGQALTADDLVVARIAGDPALRPLDARDHDRTIGLRATTDLRRGALLLNADVTSAPVVGAGQVVVGLAAKHSQLPATRLQPGLRVLVVSTSDASGQGGTTRTPETLAATVVTLGRVDSDGGQVVDVAVGPGDGARLAGWVAAGRFQVILAPRGGDTPAAQPSSPSSPSGSGSPSPSGSGSPSAGGGN</sequence>
<feature type="compositionally biased region" description="Low complexity" evidence="1">
    <location>
        <begin position="234"/>
        <end position="258"/>
    </location>
</feature>
<keyword evidence="2" id="KW-0472">Membrane</keyword>
<reference evidence="4 5" key="1">
    <citation type="journal article" date="2019" name="Int. J. Syst. Evol. Microbiol.">
        <title>The Global Catalogue of Microorganisms (GCM) 10K type strain sequencing project: providing services to taxonomists for standard genome sequencing and annotation.</title>
        <authorList>
            <consortium name="The Broad Institute Genomics Platform"/>
            <consortium name="The Broad Institute Genome Sequencing Center for Infectious Disease"/>
            <person name="Wu L."/>
            <person name="Ma J."/>
        </authorList>
    </citation>
    <scope>NUCLEOTIDE SEQUENCE [LARGE SCALE GENOMIC DNA]</scope>
    <source>
        <strain evidence="4 5">JCM 14560</strain>
    </source>
</reference>
<dbReference type="RefSeq" id="WP_344467075.1">
    <property type="nucleotide sequence ID" value="NZ_BAAANT010000024.1"/>
</dbReference>
<dbReference type="Pfam" id="PF08666">
    <property type="entry name" value="SAF"/>
    <property type="match status" value="1"/>
</dbReference>
<dbReference type="CDD" id="cd11614">
    <property type="entry name" value="SAF_CpaB_FlgA_like"/>
    <property type="match status" value="1"/>
</dbReference>
<dbReference type="Proteomes" id="UP001422759">
    <property type="component" value="Unassembled WGS sequence"/>
</dbReference>
<feature type="compositionally biased region" description="Polar residues" evidence="1">
    <location>
        <begin position="1"/>
        <end position="16"/>
    </location>
</feature>
<feature type="compositionally biased region" description="Low complexity" evidence="1">
    <location>
        <begin position="22"/>
        <end position="31"/>
    </location>
</feature>
<gene>
    <name evidence="4" type="ORF">GCM10009760_40690</name>
</gene>
<keyword evidence="2" id="KW-1133">Transmembrane helix</keyword>
<feature type="region of interest" description="Disordered" evidence="1">
    <location>
        <begin position="228"/>
        <end position="264"/>
    </location>
</feature>
<feature type="region of interest" description="Disordered" evidence="1">
    <location>
        <begin position="1"/>
        <end position="36"/>
    </location>
</feature>
<feature type="domain" description="SAF" evidence="3">
    <location>
        <begin position="67"/>
        <end position="130"/>
    </location>
</feature>
<feature type="transmembrane region" description="Helical" evidence="2">
    <location>
        <begin position="40"/>
        <end position="60"/>
    </location>
</feature>
<keyword evidence="2" id="KW-0812">Transmembrane</keyword>
<evidence type="ECO:0000313" key="4">
    <source>
        <dbReference type="EMBL" id="GAA2148531.1"/>
    </source>
</evidence>
<dbReference type="EMBL" id="BAAANT010000024">
    <property type="protein sequence ID" value="GAA2148531.1"/>
    <property type="molecule type" value="Genomic_DNA"/>
</dbReference>
<evidence type="ECO:0000313" key="5">
    <source>
        <dbReference type="Proteomes" id="UP001422759"/>
    </source>
</evidence>
<dbReference type="InterPro" id="IPR013974">
    <property type="entry name" value="SAF"/>
</dbReference>
<protein>
    <recommendedName>
        <fullName evidence="3">SAF domain-containing protein</fullName>
    </recommendedName>
</protein>
<evidence type="ECO:0000256" key="1">
    <source>
        <dbReference type="SAM" id="MobiDB-lite"/>
    </source>
</evidence>
<proteinExistence type="predicted"/>
<evidence type="ECO:0000259" key="3">
    <source>
        <dbReference type="SMART" id="SM00858"/>
    </source>
</evidence>
<dbReference type="SMART" id="SM00858">
    <property type="entry name" value="SAF"/>
    <property type="match status" value="1"/>
</dbReference>
<accession>A0ABN2ZVP0</accession>